<accession>A6IAR6</accession>
<proteinExistence type="predicted"/>
<gene>
    <name evidence="1" type="ORF">rCG_56089</name>
</gene>
<reference evidence="2" key="1">
    <citation type="submission" date="2005-09" db="EMBL/GenBank/DDBJ databases">
        <authorList>
            <person name="Mural R.J."/>
            <person name="Li P.W."/>
            <person name="Adams M.D."/>
            <person name="Amanatides P.G."/>
            <person name="Baden-Tillson H."/>
            <person name="Barnstead M."/>
            <person name="Chin S.H."/>
            <person name="Dew I."/>
            <person name="Evans C.A."/>
            <person name="Ferriera S."/>
            <person name="Flanigan M."/>
            <person name="Fosler C."/>
            <person name="Glodek A."/>
            <person name="Gu Z."/>
            <person name="Holt R.A."/>
            <person name="Jennings D."/>
            <person name="Kraft C.L."/>
            <person name="Lu F."/>
            <person name="Nguyen T."/>
            <person name="Nusskern D.R."/>
            <person name="Pfannkoch C.M."/>
            <person name="Sitter C."/>
            <person name="Sutton G.G."/>
            <person name="Venter J.C."/>
            <person name="Wang Z."/>
            <person name="Woodage T."/>
            <person name="Zheng X.H."/>
            <person name="Zhong F."/>
        </authorList>
    </citation>
    <scope>NUCLEOTIDE SEQUENCE [LARGE SCALE GENOMIC DNA]</scope>
    <source>
        <strain>BN</strain>
        <strain evidence="2">Sprague-Dawley</strain>
    </source>
</reference>
<dbReference type="EMBL" id="CH473957">
    <property type="protein sequence ID" value="EDL91184.1"/>
    <property type="molecule type" value="Genomic_DNA"/>
</dbReference>
<dbReference type="AlphaFoldDB" id="A6IAR6"/>
<organism evidence="1 2">
    <name type="scientific">Rattus norvegicus</name>
    <name type="common">Rat</name>
    <dbReference type="NCBI Taxonomy" id="10116"/>
    <lineage>
        <taxon>Eukaryota</taxon>
        <taxon>Metazoa</taxon>
        <taxon>Chordata</taxon>
        <taxon>Craniata</taxon>
        <taxon>Vertebrata</taxon>
        <taxon>Euteleostomi</taxon>
        <taxon>Mammalia</taxon>
        <taxon>Eutheria</taxon>
        <taxon>Euarchontoglires</taxon>
        <taxon>Glires</taxon>
        <taxon>Rodentia</taxon>
        <taxon>Myomorpha</taxon>
        <taxon>Muroidea</taxon>
        <taxon>Muridae</taxon>
        <taxon>Murinae</taxon>
        <taxon>Rattus</taxon>
    </lineage>
</organism>
<evidence type="ECO:0000313" key="1">
    <source>
        <dbReference type="EMBL" id="EDL91184.1"/>
    </source>
</evidence>
<name>A6IAR6_RAT</name>
<dbReference type="Proteomes" id="UP000234681">
    <property type="component" value="Chromosome 4"/>
</dbReference>
<evidence type="ECO:0000313" key="2">
    <source>
        <dbReference type="Proteomes" id="UP000234681"/>
    </source>
</evidence>
<sequence>MPWRSPPTAQRATSGMKTLRQELAVKDQARGLIMPCELSFLWYLLVLLPNISVKSLHKVKGHQMYLIKWELRKQSNGLICVLSQVLLLVDRGVLITHLSQGELRSVKPLPSTSS</sequence>
<protein>
    <submittedName>
        <fullName evidence="1">RCG56089</fullName>
    </submittedName>
</protein>